<evidence type="ECO:0000259" key="1">
    <source>
        <dbReference type="PROSITE" id="PS51787"/>
    </source>
</evidence>
<dbReference type="AlphaFoldDB" id="A0A841HYG3"/>
<dbReference type="Pfam" id="PF02190">
    <property type="entry name" value="LON_substr_bdg"/>
    <property type="match status" value="1"/>
</dbReference>
<dbReference type="SMART" id="SM00464">
    <property type="entry name" value="LON"/>
    <property type="match status" value="1"/>
</dbReference>
<evidence type="ECO:0000313" key="3">
    <source>
        <dbReference type="Proteomes" id="UP000569951"/>
    </source>
</evidence>
<dbReference type="PROSITE" id="PS51787">
    <property type="entry name" value="LON_N"/>
    <property type="match status" value="1"/>
</dbReference>
<accession>A0A841HYG3</accession>
<name>A0A841HYG3_9DEIO</name>
<dbReference type="InterPro" id="IPR003111">
    <property type="entry name" value="Lon_prtase_N"/>
</dbReference>
<dbReference type="InterPro" id="IPR046336">
    <property type="entry name" value="Lon_prtase_N_sf"/>
</dbReference>
<evidence type="ECO:0000313" key="2">
    <source>
        <dbReference type="EMBL" id="MBB6097259.1"/>
    </source>
</evidence>
<keyword evidence="3" id="KW-1185">Reference proteome</keyword>
<dbReference type="PANTHER" id="PTHR46732:SF8">
    <property type="entry name" value="ATP-DEPENDENT PROTEASE LA (LON) DOMAIN PROTEIN"/>
    <property type="match status" value="1"/>
</dbReference>
<comment type="caution">
    <text evidence="2">The sequence shown here is derived from an EMBL/GenBank/DDBJ whole genome shotgun (WGS) entry which is preliminary data.</text>
</comment>
<gene>
    <name evidence="2" type="ORF">HNR42_000673</name>
</gene>
<organism evidence="2 3">
    <name type="scientific">Deinobacterium chartae</name>
    <dbReference type="NCBI Taxonomy" id="521158"/>
    <lineage>
        <taxon>Bacteria</taxon>
        <taxon>Thermotogati</taxon>
        <taxon>Deinococcota</taxon>
        <taxon>Deinococci</taxon>
        <taxon>Deinococcales</taxon>
        <taxon>Deinococcaceae</taxon>
        <taxon>Deinobacterium</taxon>
    </lineage>
</organism>
<dbReference type="Gene3D" id="2.30.130.40">
    <property type="entry name" value="LON domain-like"/>
    <property type="match status" value="1"/>
</dbReference>
<dbReference type="Proteomes" id="UP000569951">
    <property type="component" value="Unassembled WGS sequence"/>
</dbReference>
<sequence length="180" mass="20135">MVVPLYIFEQRYRELLAKVRQSGESFGIVSLHPESEGEPLERVGRVGTLVSVTQVEDHPDGTSSIVVVGGERFRVDRFDAHSYSYLCAEVQLCPLEPSDLNALAVLSWDLFERFVSSARPDLQPTLRSEAPEDGVLLASFVAANLRLSGEQMQRVLEAPSLLARWQLLAQWIPEAKRTLN</sequence>
<feature type="domain" description="Lon N-terminal" evidence="1">
    <location>
        <begin position="1"/>
        <end position="176"/>
    </location>
</feature>
<dbReference type="SUPFAM" id="SSF88697">
    <property type="entry name" value="PUA domain-like"/>
    <property type="match status" value="1"/>
</dbReference>
<proteinExistence type="predicted"/>
<protein>
    <recommendedName>
        <fullName evidence="1">Lon N-terminal domain-containing protein</fullName>
    </recommendedName>
</protein>
<reference evidence="2 3" key="1">
    <citation type="submission" date="2020-08" db="EMBL/GenBank/DDBJ databases">
        <title>Genomic Encyclopedia of Type Strains, Phase IV (KMG-IV): sequencing the most valuable type-strain genomes for metagenomic binning, comparative biology and taxonomic classification.</title>
        <authorList>
            <person name="Goeker M."/>
        </authorList>
    </citation>
    <scope>NUCLEOTIDE SEQUENCE [LARGE SCALE GENOMIC DNA]</scope>
    <source>
        <strain evidence="2 3">DSM 21458</strain>
    </source>
</reference>
<dbReference type="EMBL" id="JACHHG010000002">
    <property type="protein sequence ID" value="MBB6097259.1"/>
    <property type="molecule type" value="Genomic_DNA"/>
</dbReference>
<dbReference type="InterPro" id="IPR015947">
    <property type="entry name" value="PUA-like_sf"/>
</dbReference>
<dbReference type="PANTHER" id="PTHR46732">
    <property type="entry name" value="ATP-DEPENDENT PROTEASE LA (LON) DOMAIN PROTEIN"/>
    <property type="match status" value="1"/>
</dbReference>